<dbReference type="Gene3D" id="1.10.3730.20">
    <property type="match status" value="1"/>
</dbReference>
<name>A0ABW2UME6_9RHOB</name>
<feature type="transmembrane region" description="Helical" evidence="6">
    <location>
        <begin position="184"/>
        <end position="205"/>
    </location>
</feature>
<dbReference type="Proteomes" id="UP001596516">
    <property type="component" value="Unassembled WGS sequence"/>
</dbReference>
<keyword evidence="9" id="KW-1185">Reference proteome</keyword>
<evidence type="ECO:0000256" key="3">
    <source>
        <dbReference type="ARBA" id="ARBA00022692"/>
    </source>
</evidence>
<comment type="similarity">
    <text evidence="2">Belongs to the drug/metabolite transporter (DMT) superfamily. 10 TMS drug/metabolite exporter (DME) (TC 2.A.7.3) family.</text>
</comment>
<evidence type="ECO:0000256" key="6">
    <source>
        <dbReference type="SAM" id="Phobius"/>
    </source>
</evidence>
<keyword evidence="5 6" id="KW-0472">Membrane</keyword>
<organism evidence="8 9">
    <name type="scientific">Plastorhodobacter daqingensis</name>
    <dbReference type="NCBI Taxonomy" id="1387281"/>
    <lineage>
        <taxon>Bacteria</taxon>
        <taxon>Pseudomonadati</taxon>
        <taxon>Pseudomonadota</taxon>
        <taxon>Alphaproteobacteria</taxon>
        <taxon>Rhodobacterales</taxon>
        <taxon>Paracoccaceae</taxon>
        <taxon>Plastorhodobacter</taxon>
    </lineage>
</organism>
<reference evidence="9" key="1">
    <citation type="journal article" date="2019" name="Int. J. Syst. Evol. Microbiol.">
        <title>The Global Catalogue of Microorganisms (GCM) 10K type strain sequencing project: providing services to taxonomists for standard genome sequencing and annotation.</title>
        <authorList>
            <consortium name="The Broad Institute Genomics Platform"/>
            <consortium name="The Broad Institute Genome Sequencing Center for Infectious Disease"/>
            <person name="Wu L."/>
            <person name="Ma J."/>
        </authorList>
    </citation>
    <scope>NUCLEOTIDE SEQUENCE [LARGE SCALE GENOMIC DNA]</scope>
    <source>
        <strain evidence="9">CGMCC 1.12750</strain>
    </source>
</reference>
<dbReference type="InterPro" id="IPR037185">
    <property type="entry name" value="EmrE-like"/>
</dbReference>
<evidence type="ECO:0000313" key="9">
    <source>
        <dbReference type="Proteomes" id="UP001596516"/>
    </source>
</evidence>
<dbReference type="EMBL" id="JBHTFQ010000004">
    <property type="protein sequence ID" value="MFC7704460.1"/>
    <property type="molecule type" value="Genomic_DNA"/>
</dbReference>
<feature type="transmembrane region" description="Helical" evidence="6">
    <location>
        <begin position="130"/>
        <end position="146"/>
    </location>
</feature>
<keyword evidence="3 6" id="KW-0812">Transmembrane</keyword>
<feature type="transmembrane region" description="Helical" evidence="6">
    <location>
        <begin position="12"/>
        <end position="34"/>
    </location>
</feature>
<proteinExistence type="inferred from homology"/>
<keyword evidence="4 6" id="KW-1133">Transmembrane helix</keyword>
<gene>
    <name evidence="8" type="ORF">ACFQXB_09660</name>
</gene>
<feature type="transmembrane region" description="Helical" evidence="6">
    <location>
        <begin position="242"/>
        <end position="261"/>
    </location>
</feature>
<evidence type="ECO:0000256" key="2">
    <source>
        <dbReference type="ARBA" id="ARBA00009853"/>
    </source>
</evidence>
<feature type="transmembrane region" description="Helical" evidence="6">
    <location>
        <begin position="82"/>
        <end position="100"/>
    </location>
</feature>
<sequence>MADSQAGPEETPSLAGVPWLLADMLLVTGMTVLVKIQGASYPAVQMVFIRALIGLVAILPLIWQRRRDFLGMRQPLRNAGRVCCNAVALTMNFVAVAALPLALVNAIGFTRPLVSMGLAALLLSERISRTRWLGGVIAFFGVLVLISPGDLVLNAGLFAAFASVFFGSMAAVQTRALRGESTTVMMVFYTVGLVVLTLGPALWLWQPVRPADWVPLLAIGILAQIAQYCFLSAYRRTEASRLAPFSYLSILLALGAGWAFFGERPHAGMLIGGAIIIGALHMIWRSERRRPGRGRP</sequence>
<accession>A0ABW2UME6</accession>
<feature type="transmembrane region" description="Helical" evidence="6">
    <location>
        <begin position="267"/>
        <end position="284"/>
    </location>
</feature>
<evidence type="ECO:0000313" key="8">
    <source>
        <dbReference type="EMBL" id="MFC7704460.1"/>
    </source>
</evidence>
<feature type="transmembrane region" description="Helical" evidence="6">
    <location>
        <begin position="40"/>
        <end position="62"/>
    </location>
</feature>
<feature type="domain" description="EamA" evidence="7">
    <location>
        <begin position="15"/>
        <end position="146"/>
    </location>
</feature>
<evidence type="ECO:0000256" key="4">
    <source>
        <dbReference type="ARBA" id="ARBA00022989"/>
    </source>
</evidence>
<dbReference type="InterPro" id="IPR000620">
    <property type="entry name" value="EamA_dom"/>
</dbReference>
<evidence type="ECO:0000256" key="1">
    <source>
        <dbReference type="ARBA" id="ARBA00004141"/>
    </source>
</evidence>
<comment type="caution">
    <text evidence="8">The sequence shown here is derived from an EMBL/GenBank/DDBJ whole genome shotgun (WGS) entry which is preliminary data.</text>
</comment>
<protein>
    <submittedName>
        <fullName evidence="8">DMT family transporter</fullName>
    </submittedName>
</protein>
<evidence type="ECO:0000256" key="5">
    <source>
        <dbReference type="ARBA" id="ARBA00023136"/>
    </source>
</evidence>
<feature type="transmembrane region" description="Helical" evidence="6">
    <location>
        <begin position="152"/>
        <end position="172"/>
    </location>
</feature>
<dbReference type="SUPFAM" id="SSF103481">
    <property type="entry name" value="Multidrug resistance efflux transporter EmrE"/>
    <property type="match status" value="2"/>
</dbReference>
<dbReference type="PANTHER" id="PTHR22911">
    <property type="entry name" value="ACYL-MALONYL CONDENSING ENZYME-RELATED"/>
    <property type="match status" value="1"/>
</dbReference>
<feature type="transmembrane region" description="Helical" evidence="6">
    <location>
        <begin position="211"/>
        <end position="230"/>
    </location>
</feature>
<feature type="domain" description="EamA" evidence="7">
    <location>
        <begin position="157"/>
        <end position="283"/>
    </location>
</feature>
<comment type="subcellular location">
    <subcellularLocation>
        <location evidence="1">Membrane</location>
        <topology evidence="1">Multi-pass membrane protein</topology>
    </subcellularLocation>
</comment>
<dbReference type="Pfam" id="PF00892">
    <property type="entry name" value="EamA"/>
    <property type="match status" value="2"/>
</dbReference>
<dbReference type="RefSeq" id="WP_377402768.1">
    <property type="nucleotide sequence ID" value="NZ_JBHTFQ010000004.1"/>
</dbReference>
<dbReference type="PANTHER" id="PTHR22911:SF6">
    <property type="entry name" value="SOLUTE CARRIER FAMILY 35 MEMBER G1"/>
    <property type="match status" value="1"/>
</dbReference>
<evidence type="ECO:0000259" key="7">
    <source>
        <dbReference type="Pfam" id="PF00892"/>
    </source>
</evidence>